<dbReference type="GO" id="GO:0005524">
    <property type="term" value="F:ATP binding"/>
    <property type="evidence" value="ECO:0007669"/>
    <property type="project" value="InterPro"/>
</dbReference>
<evidence type="ECO:0000259" key="1">
    <source>
        <dbReference type="SMART" id="SM00382"/>
    </source>
</evidence>
<dbReference type="CDD" id="cd19481">
    <property type="entry name" value="RecA-like_protease"/>
    <property type="match status" value="1"/>
</dbReference>
<dbReference type="GO" id="GO:0016887">
    <property type="term" value="F:ATP hydrolysis activity"/>
    <property type="evidence" value="ECO:0007669"/>
    <property type="project" value="InterPro"/>
</dbReference>
<comment type="caution">
    <text evidence="2">The sequence shown here is derived from an EMBL/GenBank/DDBJ whole genome shotgun (WGS) entry which is preliminary data.</text>
</comment>
<organism evidence="2 3">
    <name type="scientific">Candidatus Liptonbacteria bacterium RIFCSPLOWO2_01_FULL_52_25</name>
    <dbReference type="NCBI Taxonomy" id="1798650"/>
    <lineage>
        <taxon>Bacteria</taxon>
        <taxon>Candidatus Liptoniibacteriota</taxon>
    </lineage>
</organism>
<gene>
    <name evidence="2" type="ORF">A2945_03755</name>
</gene>
<dbReference type="InterPro" id="IPR003593">
    <property type="entry name" value="AAA+_ATPase"/>
</dbReference>
<dbReference type="Gene3D" id="1.10.8.60">
    <property type="match status" value="1"/>
</dbReference>
<protein>
    <recommendedName>
        <fullName evidence="1">AAA+ ATPase domain-containing protein</fullName>
    </recommendedName>
</protein>
<dbReference type="AlphaFoldDB" id="A0A1G2CGA7"/>
<proteinExistence type="predicted"/>
<feature type="domain" description="AAA+ ATPase" evidence="1">
    <location>
        <begin position="339"/>
        <end position="475"/>
    </location>
</feature>
<dbReference type="PANTHER" id="PTHR23077">
    <property type="entry name" value="AAA-FAMILY ATPASE"/>
    <property type="match status" value="1"/>
</dbReference>
<dbReference type="Gene3D" id="3.40.50.300">
    <property type="entry name" value="P-loop containing nucleotide triphosphate hydrolases"/>
    <property type="match status" value="1"/>
</dbReference>
<dbReference type="SUPFAM" id="SSF52540">
    <property type="entry name" value="P-loop containing nucleoside triphosphate hydrolases"/>
    <property type="match status" value="1"/>
</dbReference>
<dbReference type="PANTHER" id="PTHR23077:SF117">
    <property type="entry name" value="AAA+ ATPASE DOMAIN-CONTAINING PROTEIN"/>
    <property type="match status" value="1"/>
</dbReference>
<dbReference type="Pfam" id="PF00004">
    <property type="entry name" value="AAA"/>
    <property type="match status" value="1"/>
</dbReference>
<dbReference type="STRING" id="1798650.A2945_03755"/>
<dbReference type="EMBL" id="MHLA01000001">
    <property type="protein sequence ID" value="OGZ00429.1"/>
    <property type="molecule type" value="Genomic_DNA"/>
</dbReference>
<dbReference type="InterPro" id="IPR003959">
    <property type="entry name" value="ATPase_AAA_core"/>
</dbReference>
<dbReference type="SMART" id="SM00382">
    <property type="entry name" value="AAA"/>
    <property type="match status" value="1"/>
</dbReference>
<dbReference type="InterPro" id="IPR050168">
    <property type="entry name" value="AAA_ATPase_domain"/>
</dbReference>
<dbReference type="Proteomes" id="UP000178880">
    <property type="component" value="Unassembled WGS sequence"/>
</dbReference>
<sequence>MKHWEKAINHKWQAETHHAFLLYLLVDDLILNGKNGGDLFETVPEYLMTASVVRDAKFIATFNRGTGIQFKDEAMEKEFLKFLATLHLETDQAHNNVAVVMFHRHRQNAVYALALFGEMLRISRTDEREMARAALEEIFPKGADRKPNQPFFGVIIEYLETMCPGDAATGPEADRNTLVTFLAWAKDPKIAKARNLFVLTAESLASIAPQLVAETSGIVPIKINFPDEADLEKAVTAARKTCSAVHRDDITTEELAHAARGISRKTIVNLVKELSHRGILITLDSVFSIKKRFLEERSGGHIELITHPRGIEAIGGLGIYKEYIFGVVQAMREGDVIAASQGIMLIGAPGTGKTVFAEAIAREAGIPFVRLKNIREMWVGSSERNQELVFELLDALAPVVPFIDEIDQEYQSRSAMFDNTGVNNRLQGRIFQFMSDTDRRGKILWIAASNRPDLLDPALIREGRFDTRLAFFPPTPEERAQILVAILKNMVRLAPKDKPFRYEISDGFAEKFGWRAHRHLKPSVGLERCDSELHPQGGKEADDELPLTGGQIETIVQKAYKLAGGYKYVVRDEHLLRALEDFVPGQDFLQHGRMTDLALLYCNEESLIPEGKWRKRLKTLRAQEAPGTTFRT</sequence>
<dbReference type="InterPro" id="IPR027417">
    <property type="entry name" value="P-loop_NTPase"/>
</dbReference>
<evidence type="ECO:0000313" key="3">
    <source>
        <dbReference type="Proteomes" id="UP000178880"/>
    </source>
</evidence>
<accession>A0A1G2CGA7</accession>
<evidence type="ECO:0000313" key="2">
    <source>
        <dbReference type="EMBL" id="OGZ00429.1"/>
    </source>
</evidence>
<name>A0A1G2CGA7_9BACT</name>
<reference evidence="2 3" key="1">
    <citation type="journal article" date="2016" name="Nat. Commun.">
        <title>Thousands of microbial genomes shed light on interconnected biogeochemical processes in an aquifer system.</title>
        <authorList>
            <person name="Anantharaman K."/>
            <person name="Brown C.T."/>
            <person name="Hug L.A."/>
            <person name="Sharon I."/>
            <person name="Castelle C.J."/>
            <person name="Probst A.J."/>
            <person name="Thomas B.C."/>
            <person name="Singh A."/>
            <person name="Wilkins M.J."/>
            <person name="Karaoz U."/>
            <person name="Brodie E.L."/>
            <person name="Williams K.H."/>
            <person name="Hubbard S.S."/>
            <person name="Banfield J.F."/>
        </authorList>
    </citation>
    <scope>NUCLEOTIDE SEQUENCE [LARGE SCALE GENOMIC DNA]</scope>
</reference>